<dbReference type="InterPro" id="IPR050661">
    <property type="entry name" value="BglG_antiterminators"/>
</dbReference>
<dbReference type="Gene3D" id="1.10.10.10">
    <property type="entry name" value="Winged helix-like DNA-binding domain superfamily/Winged helix DNA-binding domain"/>
    <property type="match status" value="1"/>
</dbReference>
<accession>A0ABM8G9Y4</accession>
<dbReference type="InterPro" id="IPR036388">
    <property type="entry name" value="WH-like_DNA-bd_sf"/>
</dbReference>
<evidence type="ECO:0000259" key="3">
    <source>
        <dbReference type="PROSITE" id="PS51372"/>
    </source>
</evidence>
<dbReference type="SUPFAM" id="SSF46785">
    <property type="entry name" value="Winged helix' DNA-binding domain"/>
    <property type="match status" value="1"/>
</dbReference>
<dbReference type="PANTHER" id="PTHR30185">
    <property type="entry name" value="CRYPTIC BETA-GLUCOSIDE BGL OPERON ANTITERMINATOR"/>
    <property type="match status" value="1"/>
</dbReference>
<dbReference type="InterPro" id="IPR036390">
    <property type="entry name" value="WH_DNA-bd_sf"/>
</dbReference>
<evidence type="ECO:0000259" key="2">
    <source>
        <dbReference type="PROSITE" id="PS51094"/>
    </source>
</evidence>
<dbReference type="InterPro" id="IPR013196">
    <property type="entry name" value="HTH_11"/>
</dbReference>
<feature type="domain" description="PRD" evidence="3">
    <location>
        <begin position="280"/>
        <end position="386"/>
    </location>
</feature>
<reference evidence="5" key="1">
    <citation type="journal article" date="2019" name="Int. J. Syst. Evol. Microbiol.">
        <title>The Global Catalogue of Microorganisms (GCM) 10K type strain sequencing project: providing services to taxonomists for standard genome sequencing and annotation.</title>
        <authorList>
            <consortium name="The Broad Institute Genomics Platform"/>
            <consortium name="The Broad Institute Genome Sequencing Center for Infectious Disease"/>
            <person name="Wu L."/>
            <person name="Ma J."/>
        </authorList>
    </citation>
    <scope>NUCLEOTIDE SEQUENCE [LARGE SCALE GENOMIC DNA]</scope>
    <source>
        <strain evidence="5">NBRC 108725</strain>
    </source>
</reference>
<dbReference type="SUPFAM" id="SSF63520">
    <property type="entry name" value="PTS-regulatory domain, PRD"/>
    <property type="match status" value="1"/>
</dbReference>
<dbReference type="InterPro" id="IPR016152">
    <property type="entry name" value="PTrfase/Anion_transptr"/>
</dbReference>
<gene>
    <name evidence="4" type="ORF">GCM10025866_09250</name>
</gene>
<keyword evidence="5" id="KW-1185">Reference proteome</keyword>
<dbReference type="RefSeq" id="WP_286278417.1">
    <property type="nucleotide sequence ID" value="NZ_AP027731.1"/>
</dbReference>
<organism evidence="4 5">
    <name type="scientific">Naasia aerilata</name>
    <dbReference type="NCBI Taxonomy" id="1162966"/>
    <lineage>
        <taxon>Bacteria</taxon>
        <taxon>Bacillati</taxon>
        <taxon>Actinomycetota</taxon>
        <taxon>Actinomycetes</taxon>
        <taxon>Micrococcales</taxon>
        <taxon>Microbacteriaceae</taxon>
        <taxon>Naasia</taxon>
    </lineage>
</organism>
<feature type="domain" description="PTS EIIA type-2" evidence="2">
    <location>
        <begin position="489"/>
        <end position="629"/>
    </location>
</feature>
<dbReference type="Proteomes" id="UP001321498">
    <property type="component" value="Chromosome"/>
</dbReference>
<dbReference type="Pfam" id="PF00359">
    <property type="entry name" value="PTS_EIIA_2"/>
    <property type="match status" value="1"/>
</dbReference>
<dbReference type="InterPro" id="IPR036634">
    <property type="entry name" value="PRD_sf"/>
</dbReference>
<evidence type="ECO:0000313" key="5">
    <source>
        <dbReference type="Proteomes" id="UP001321498"/>
    </source>
</evidence>
<dbReference type="InterPro" id="IPR011608">
    <property type="entry name" value="PRD"/>
</dbReference>
<dbReference type="EMBL" id="AP027731">
    <property type="protein sequence ID" value="BDZ45016.1"/>
    <property type="molecule type" value="Genomic_DNA"/>
</dbReference>
<dbReference type="PROSITE" id="PS51372">
    <property type="entry name" value="PRD_2"/>
    <property type="match status" value="1"/>
</dbReference>
<dbReference type="Pfam" id="PF00874">
    <property type="entry name" value="PRD"/>
    <property type="match status" value="1"/>
</dbReference>
<evidence type="ECO:0000256" key="1">
    <source>
        <dbReference type="ARBA" id="ARBA00022737"/>
    </source>
</evidence>
<sequence length="632" mass="69030">MPDKTPQLLEHLARAEGWVAASELAERLGVSTRTVRSYVTAIKAAAGPLDVITSSTSGYRLNREAYAKYAAGSPRAAGTPGTPRERVAFLGARLAQAPEGLSASELASALFVSETTLESDLRRVRTLARDSGVELVRSGDTLRLEGRDEGLRRLISRIFREETARGMFDLGQVQEAFAVGDLSAFKTDVIELLSAAGYTVNELGLDGVLVHTAIAVERSRRRMPPAGEGVVDGDLETALATIVERHFATSLPPGELASLALLLTTRVGTRRPEEEVLASAEVADDVAVLRRLIEGAEREYLIDLDDEDFLLRLALHVRNLVARSRAGSLTRNPLARSIKTSYPLTYELAVYLASEIQREFRITVNDDEIAFIALHVGSHLERHARPADDVTATLVLPGYHDMGAVLRDRVEAAAGPDLRVVDVVGRTDAPLEGHGTDLVITTLPVVPRPENVVVVSPFPSAADGEAIRAAVSRVRRHRRRARIRNELRLYLDERLYLRNPDAADADAVIRLLGERMIGLGILDERYLEGVLERERLSSTAFTESLAVPHSMAMSAARTAIGLAVFDSPLEWGDGRVNVVALVAFSAEGRAAFQTVFEQFVEVFAERSDVQRLLRDSTDFPSFLEQLALLIDS</sequence>
<dbReference type="Gene3D" id="3.40.930.10">
    <property type="entry name" value="Mannitol-specific EII, Chain A"/>
    <property type="match status" value="1"/>
</dbReference>
<proteinExistence type="predicted"/>
<dbReference type="SUPFAM" id="SSF55804">
    <property type="entry name" value="Phoshotransferase/anion transport protein"/>
    <property type="match status" value="1"/>
</dbReference>
<protein>
    <submittedName>
        <fullName evidence="4">Transcriptional antiterminator</fullName>
    </submittedName>
</protein>
<dbReference type="Pfam" id="PF08279">
    <property type="entry name" value="HTH_11"/>
    <property type="match status" value="1"/>
</dbReference>
<dbReference type="Gene3D" id="1.10.1790.10">
    <property type="entry name" value="PRD domain"/>
    <property type="match status" value="1"/>
</dbReference>
<evidence type="ECO:0000313" key="4">
    <source>
        <dbReference type="EMBL" id="BDZ45016.1"/>
    </source>
</evidence>
<dbReference type="InterPro" id="IPR002178">
    <property type="entry name" value="PTS_EIIA_type-2_dom"/>
</dbReference>
<dbReference type="PANTHER" id="PTHR30185:SF12">
    <property type="entry name" value="TRANSCRIPTIONAL REGULATOR MANR"/>
    <property type="match status" value="1"/>
</dbReference>
<name>A0ABM8G9Y4_9MICO</name>
<keyword evidence="1" id="KW-0677">Repeat</keyword>
<dbReference type="PROSITE" id="PS51094">
    <property type="entry name" value="PTS_EIIA_TYPE_2"/>
    <property type="match status" value="1"/>
</dbReference>